<dbReference type="HOGENOM" id="CLU_1009927_0_0_1"/>
<evidence type="ECO:0000256" key="1">
    <source>
        <dbReference type="SAM" id="Phobius"/>
    </source>
</evidence>
<keyword evidence="3" id="KW-1185">Reference proteome</keyword>
<dbReference type="Proteomes" id="UP000000600">
    <property type="component" value="Unassembled WGS sequence"/>
</dbReference>
<dbReference type="GeneID" id="5036108"/>
<dbReference type="InParanoid" id="A0DIQ9"/>
<keyword evidence="1" id="KW-0812">Transmembrane</keyword>
<keyword evidence="1" id="KW-1133">Transmembrane helix</keyword>
<proteinExistence type="predicted"/>
<dbReference type="RefSeq" id="XP_001450323.1">
    <property type="nucleotide sequence ID" value="XM_001450286.1"/>
</dbReference>
<protein>
    <submittedName>
        <fullName evidence="2">Uncharacterized protein</fullName>
    </submittedName>
</protein>
<dbReference type="KEGG" id="ptm:GSPATT00017283001"/>
<accession>A0DIQ9</accession>
<dbReference type="OrthoDB" id="288275at2759"/>
<organism evidence="2 3">
    <name type="scientific">Paramecium tetraurelia</name>
    <dbReference type="NCBI Taxonomy" id="5888"/>
    <lineage>
        <taxon>Eukaryota</taxon>
        <taxon>Sar</taxon>
        <taxon>Alveolata</taxon>
        <taxon>Ciliophora</taxon>
        <taxon>Intramacronucleata</taxon>
        <taxon>Oligohymenophorea</taxon>
        <taxon>Peniculida</taxon>
        <taxon>Parameciidae</taxon>
        <taxon>Paramecium</taxon>
    </lineage>
</organism>
<sequence length="276" mass="32920">MNSNIYRLFQKYLLIETKGKPKCYRSIGRQIKQNDLFYIMPYFRYFSGTILQKSILSYTLKTQYPNVQQGITISISLLNALLINLFGLIISIHLCFSFYLTYGICYLTVGYLQEQCYKEDAQLNQQIQELIVEYFHHHFAKIINFQFKCEMKENGERTIERINQRSVKNSIVWRLLEYIKFKTDLQGKIAKMRQVLFILILASICFAQSQLRGRQQFERQDVSLEDYSFMQFHYHTPPMDVMMMNHELEIQRMMGVPGVVMMNYVIEESPYNPISW</sequence>
<gene>
    <name evidence="2" type="ORF">GSPATT00017283001</name>
</gene>
<name>A0DIQ9_PARTE</name>
<dbReference type="AlphaFoldDB" id="A0DIQ9"/>
<reference evidence="2 3" key="1">
    <citation type="journal article" date="2006" name="Nature">
        <title>Global trends of whole-genome duplications revealed by the ciliate Paramecium tetraurelia.</title>
        <authorList>
            <consortium name="Genoscope"/>
            <person name="Aury J.-M."/>
            <person name="Jaillon O."/>
            <person name="Duret L."/>
            <person name="Noel B."/>
            <person name="Jubin C."/>
            <person name="Porcel B.M."/>
            <person name="Segurens B."/>
            <person name="Daubin V."/>
            <person name="Anthouard V."/>
            <person name="Aiach N."/>
            <person name="Arnaiz O."/>
            <person name="Billaut A."/>
            <person name="Beisson J."/>
            <person name="Blanc I."/>
            <person name="Bouhouche K."/>
            <person name="Camara F."/>
            <person name="Duharcourt S."/>
            <person name="Guigo R."/>
            <person name="Gogendeau D."/>
            <person name="Katinka M."/>
            <person name="Keller A.-M."/>
            <person name="Kissmehl R."/>
            <person name="Klotz C."/>
            <person name="Koll F."/>
            <person name="Le Moue A."/>
            <person name="Lepere C."/>
            <person name="Malinsky S."/>
            <person name="Nowacki M."/>
            <person name="Nowak J.K."/>
            <person name="Plattner H."/>
            <person name="Poulain J."/>
            <person name="Ruiz F."/>
            <person name="Serrano V."/>
            <person name="Zagulski M."/>
            <person name="Dessen P."/>
            <person name="Betermier M."/>
            <person name="Weissenbach J."/>
            <person name="Scarpelli C."/>
            <person name="Schachter V."/>
            <person name="Sperling L."/>
            <person name="Meyer E."/>
            <person name="Cohen J."/>
            <person name="Wincker P."/>
        </authorList>
    </citation>
    <scope>NUCLEOTIDE SEQUENCE [LARGE SCALE GENOMIC DNA]</scope>
    <source>
        <strain evidence="2 3">Stock d4-2</strain>
    </source>
</reference>
<evidence type="ECO:0000313" key="3">
    <source>
        <dbReference type="Proteomes" id="UP000000600"/>
    </source>
</evidence>
<dbReference type="EMBL" id="CT868452">
    <property type="protein sequence ID" value="CAK82926.1"/>
    <property type="molecule type" value="Genomic_DNA"/>
</dbReference>
<feature type="transmembrane region" description="Helical" evidence="1">
    <location>
        <begin position="81"/>
        <end position="102"/>
    </location>
</feature>
<keyword evidence="1" id="KW-0472">Membrane</keyword>
<evidence type="ECO:0000313" key="2">
    <source>
        <dbReference type="EMBL" id="CAK82926.1"/>
    </source>
</evidence>